<dbReference type="AlphaFoldDB" id="E5AP16"/>
<dbReference type="KEGG" id="brh:RBRH_01127"/>
<dbReference type="EMBL" id="FR687359">
    <property type="protein sequence ID" value="CBW74348.1"/>
    <property type="molecule type" value="Genomic_DNA"/>
</dbReference>
<proteinExistence type="predicted"/>
<evidence type="ECO:0000313" key="2">
    <source>
        <dbReference type="Proteomes" id="UP000007437"/>
    </source>
</evidence>
<name>E5AP16_MYCRK</name>
<evidence type="ECO:0000313" key="1">
    <source>
        <dbReference type="EMBL" id="CBW74348.1"/>
    </source>
</evidence>
<dbReference type="Proteomes" id="UP000007437">
    <property type="component" value="Chromosome"/>
</dbReference>
<gene>
    <name evidence="1" type="ordered locus">RBRH_01127</name>
</gene>
<protein>
    <submittedName>
        <fullName evidence="1">Transposase</fullName>
    </submittedName>
</protein>
<dbReference type="STRING" id="882378.RBRH_01127"/>
<dbReference type="eggNOG" id="COG2801">
    <property type="taxonomic scope" value="Bacteria"/>
</dbReference>
<organism evidence="1 2">
    <name type="scientific">Mycetohabitans rhizoxinica (strain DSM 19002 / CIP 109453 / HKI 454)</name>
    <name type="common">Paraburkholderia rhizoxinica</name>
    <dbReference type="NCBI Taxonomy" id="882378"/>
    <lineage>
        <taxon>Bacteria</taxon>
        <taxon>Pseudomonadati</taxon>
        <taxon>Pseudomonadota</taxon>
        <taxon>Betaproteobacteria</taxon>
        <taxon>Burkholderiales</taxon>
        <taxon>Burkholderiaceae</taxon>
        <taxon>Mycetohabitans</taxon>
    </lineage>
</organism>
<reference evidence="1 2" key="1">
    <citation type="journal article" date="2011" name="J. Bacteriol.">
        <title>Complete genome sequence of Burkholderia rhizoxinica, an endosymbiont of Rhizopus microsporus.</title>
        <authorList>
            <person name="Lackner G."/>
            <person name="Moebius N."/>
            <person name="Partida-Martinez L."/>
            <person name="Hertweck C."/>
        </authorList>
    </citation>
    <scope>NUCLEOTIDE SEQUENCE [LARGE SCALE GENOMIC DNA]</scope>
    <source>
        <strain evidence="2">DSM 19002 / CIP 109453 / HKI 454</strain>
    </source>
</reference>
<sequence>MATGASGASCGVNAVAPVNAKRVYRVMRTHALLIQRRPQPPRAQRRHDGKVAVEHSNQRWCSDGFEFRCDNGEVLRMTFALDCCDHEAMSWMATTAGYSGNMA</sequence>
<accession>E5AP16</accession>
<dbReference type="HOGENOM" id="CLU_182123_0_0_4"/>